<dbReference type="PROSITE" id="PS51450">
    <property type="entry name" value="LRR"/>
    <property type="match status" value="1"/>
</dbReference>
<accession>A0ABN7TG83</accession>
<dbReference type="Proteomes" id="UP001158576">
    <property type="component" value="Chromosome 2"/>
</dbReference>
<keyword evidence="7" id="KW-1185">Reference proteome</keyword>
<evidence type="ECO:0000256" key="3">
    <source>
        <dbReference type="ARBA" id="ARBA00022490"/>
    </source>
</evidence>
<evidence type="ECO:0000256" key="1">
    <source>
        <dbReference type="ARBA" id="ARBA00004496"/>
    </source>
</evidence>
<proteinExistence type="predicted"/>
<dbReference type="EMBL" id="OU015567">
    <property type="protein sequence ID" value="CAG5113906.1"/>
    <property type="molecule type" value="Genomic_DNA"/>
</dbReference>
<evidence type="ECO:0000256" key="4">
    <source>
        <dbReference type="ARBA" id="ARBA00022614"/>
    </source>
</evidence>
<evidence type="ECO:0000313" key="7">
    <source>
        <dbReference type="Proteomes" id="UP001158576"/>
    </source>
</evidence>
<dbReference type="InterPro" id="IPR025875">
    <property type="entry name" value="Leu-rich_rpt_4"/>
</dbReference>
<dbReference type="PANTHER" id="PTHR46545">
    <property type="entry name" value="LEUCINE-RICH REPEAT-CONTAINING PROTEIN 51"/>
    <property type="match status" value="1"/>
</dbReference>
<name>A0ABN7TG83_OIKDI</name>
<gene>
    <name evidence="6" type="ORF">OKIOD_LOCUS16761</name>
</gene>
<dbReference type="SUPFAM" id="SSF52075">
    <property type="entry name" value="Outer arm dynein light chain 1"/>
    <property type="match status" value="1"/>
</dbReference>
<dbReference type="Gene3D" id="3.80.10.10">
    <property type="entry name" value="Ribonuclease Inhibitor"/>
    <property type="match status" value="1"/>
</dbReference>
<keyword evidence="3" id="KW-0963">Cytoplasm</keyword>
<comment type="subcellular location">
    <subcellularLocation>
        <location evidence="1">Cytoplasm</location>
    </subcellularLocation>
</comment>
<keyword evidence="4" id="KW-0433">Leucine-rich repeat</keyword>
<dbReference type="InterPro" id="IPR032675">
    <property type="entry name" value="LRR_dom_sf"/>
</dbReference>
<evidence type="ECO:0000256" key="2">
    <source>
        <dbReference type="ARBA" id="ARBA00014223"/>
    </source>
</evidence>
<protein>
    <recommendedName>
        <fullName evidence="2">Leucine-rich repeat-containing protein 51</fullName>
    </recommendedName>
</protein>
<sequence>MTQEVLDFGFRDLETLEDFSLETKGIYDDSEYAKNDEGLYTANKSLRLRNNQLASIDGLSEKLSTMIVDHTALQWLDLSFNQIAKIGNSFNDLVSLKVLYLHGNSIRPGYSLVNR</sequence>
<evidence type="ECO:0000313" key="6">
    <source>
        <dbReference type="EMBL" id="CAG5113906.1"/>
    </source>
</evidence>
<dbReference type="InterPro" id="IPR001611">
    <property type="entry name" value="Leu-rich_rpt"/>
</dbReference>
<dbReference type="Pfam" id="PF12799">
    <property type="entry name" value="LRR_4"/>
    <property type="match status" value="1"/>
</dbReference>
<keyword evidence="5" id="KW-0677">Repeat</keyword>
<reference evidence="6 7" key="1">
    <citation type="submission" date="2021-04" db="EMBL/GenBank/DDBJ databases">
        <authorList>
            <person name="Bliznina A."/>
        </authorList>
    </citation>
    <scope>NUCLEOTIDE SEQUENCE [LARGE SCALE GENOMIC DNA]</scope>
</reference>
<evidence type="ECO:0000256" key="5">
    <source>
        <dbReference type="ARBA" id="ARBA00022737"/>
    </source>
</evidence>
<organism evidence="6 7">
    <name type="scientific">Oikopleura dioica</name>
    <name type="common">Tunicate</name>
    <dbReference type="NCBI Taxonomy" id="34765"/>
    <lineage>
        <taxon>Eukaryota</taxon>
        <taxon>Metazoa</taxon>
        <taxon>Chordata</taxon>
        <taxon>Tunicata</taxon>
        <taxon>Appendicularia</taxon>
        <taxon>Copelata</taxon>
        <taxon>Oikopleuridae</taxon>
        <taxon>Oikopleura</taxon>
    </lineage>
</organism>
<dbReference type="PANTHER" id="PTHR46545:SF1">
    <property type="entry name" value="LEUCINE-RICH REPEAT-CONTAINING PROTEIN 51"/>
    <property type="match status" value="1"/>
</dbReference>